<dbReference type="GO" id="GO:0015074">
    <property type="term" value="P:DNA integration"/>
    <property type="evidence" value="ECO:0007669"/>
    <property type="project" value="InterPro"/>
</dbReference>
<feature type="compositionally biased region" description="Basic and acidic residues" evidence="1">
    <location>
        <begin position="646"/>
        <end position="661"/>
    </location>
</feature>
<dbReference type="InterPro" id="IPR001584">
    <property type="entry name" value="Integrase_cat-core"/>
</dbReference>
<dbReference type="InterPro" id="IPR015378">
    <property type="entry name" value="Transposase-like_Mu_C"/>
</dbReference>
<evidence type="ECO:0000259" key="2">
    <source>
        <dbReference type="PROSITE" id="PS50994"/>
    </source>
</evidence>
<sequence length="680" mass="79344">MAEVYIPLEEAAQFEGIRYNTMVQRMKRTPEEYPVIKEPGQDGGKDRILLPLSALSPQARRAYWRSQKEATQPTRGAVPWYVDADLNQYLERHRAEYLQAVDLVRQIDKFVRYTDRERTIYASAFAAQLRISQRTLYRYTANVQEARQWAQRLEDERGESYQYFEALALCRKPKDQNTFPVLDEEQRALIENIWFDEGFANNLGTVEMLYIELQRQAKTREWESIPSISTVRRYVRYLLDTGGGESAYYLASNGAREWKNQRMIKGKRDVQSLAVMEFVQGDEHTFDCWVQYTNPTNGKIRAVRPVLVAWLDTRSRCILGDVICVHANAQTIKESMVKMLYSHPGGVPKHLHIDNGKDYTAESNLGQSRKQRGMEIDSETKGFYRSIGIEEWSRSLPYQPWGKAQIERFFGTVCRMFTRWVASYTGTLTGSRTVGKRRKDVDGMLERGELLTMQEFYGLWSKWLTEVYHQRPHKGLKEDGETHIKPLELFDKAENRYIKAPPPREFAAMLLMKAETARVSNQGIRRWGKLYTHYELSKYVGQKVAIKWDVDNVTKLYVYTRSGEKICVAESAELLLIASRVSQEELERHNRDQKRQYKEVREQLQRLRTPFEERQGGSGPHEAVGKLDLTIKADRSDKVVSLPTDRQYREEKQEQREKESSNEYFEAAAKKAFDRLKEIG</sequence>
<dbReference type="InterPro" id="IPR036397">
    <property type="entry name" value="RNaseH_sf"/>
</dbReference>
<dbReference type="GO" id="GO:0006313">
    <property type="term" value="P:DNA transposition"/>
    <property type="evidence" value="ECO:0007669"/>
    <property type="project" value="InterPro"/>
</dbReference>
<dbReference type="Proteomes" id="UP000294682">
    <property type="component" value="Unassembled WGS sequence"/>
</dbReference>
<feature type="region of interest" description="Disordered" evidence="1">
    <location>
        <begin position="608"/>
        <end position="665"/>
    </location>
</feature>
<dbReference type="Pfam" id="PF09299">
    <property type="entry name" value="Mu-transpos_C"/>
    <property type="match status" value="1"/>
</dbReference>
<dbReference type="AlphaFoldDB" id="A0A9X8UIQ9"/>
<comment type="caution">
    <text evidence="3">The sequence shown here is derived from an EMBL/GenBank/DDBJ whole genome shotgun (WGS) entry which is preliminary data.</text>
</comment>
<dbReference type="PANTHER" id="PTHR35004:SF6">
    <property type="entry name" value="TRANSPOSASE"/>
    <property type="match status" value="1"/>
</dbReference>
<evidence type="ECO:0000313" key="4">
    <source>
        <dbReference type="Proteomes" id="UP000294682"/>
    </source>
</evidence>
<dbReference type="InterPro" id="IPR004189">
    <property type="entry name" value="Phage_Mu_transposase"/>
</dbReference>
<dbReference type="GO" id="GO:0004803">
    <property type="term" value="F:transposase activity"/>
    <property type="evidence" value="ECO:0007669"/>
    <property type="project" value="InterPro"/>
</dbReference>
<dbReference type="Pfam" id="PF02914">
    <property type="entry name" value="DDE_2"/>
    <property type="match status" value="1"/>
</dbReference>
<dbReference type="Gene3D" id="2.30.30.130">
    <property type="entry name" value="Transposase, Mu, C-terminal"/>
    <property type="match status" value="1"/>
</dbReference>
<reference evidence="3 4" key="1">
    <citation type="submission" date="2019-03" db="EMBL/GenBank/DDBJ databases">
        <title>Genomic Encyclopedia of Type Strains, Phase IV (KMG-IV): sequencing the most valuable type-strain genomes for metagenomic binning, comparative biology and taxonomic classification.</title>
        <authorList>
            <person name="Goeker M."/>
        </authorList>
    </citation>
    <scope>NUCLEOTIDE SEQUENCE [LARGE SCALE GENOMIC DNA]</scope>
    <source>
        <strain evidence="3 4">DSM 100433</strain>
    </source>
</reference>
<keyword evidence="4" id="KW-1185">Reference proteome</keyword>
<dbReference type="EMBL" id="SLUK01000006">
    <property type="protein sequence ID" value="TCL43197.1"/>
    <property type="molecule type" value="Genomic_DNA"/>
</dbReference>
<feature type="compositionally biased region" description="Basic and acidic residues" evidence="1">
    <location>
        <begin position="623"/>
        <end position="638"/>
    </location>
</feature>
<dbReference type="InterPro" id="IPR012337">
    <property type="entry name" value="RNaseH-like_sf"/>
</dbReference>
<dbReference type="Gene3D" id="3.30.420.10">
    <property type="entry name" value="Ribonuclease H-like superfamily/Ribonuclease H"/>
    <property type="match status" value="1"/>
</dbReference>
<evidence type="ECO:0000313" key="3">
    <source>
        <dbReference type="EMBL" id="TCL43197.1"/>
    </source>
</evidence>
<dbReference type="PROSITE" id="PS50994">
    <property type="entry name" value="INTEGRASE"/>
    <property type="match status" value="1"/>
</dbReference>
<protein>
    <submittedName>
        <fullName evidence="3">Integrase-like protein</fullName>
    </submittedName>
</protein>
<dbReference type="SUPFAM" id="SSF50610">
    <property type="entry name" value="mu transposase, C-terminal domain"/>
    <property type="match status" value="1"/>
</dbReference>
<dbReference type="RefSeq" id="WP_286170797.1">
    <property type="nucleotide sequence ID" value="NZ_SLUK01000006.1"/>
</dbReference>
<proteinExistence type="predicted"/>
<gene>
    <name evidence="3" type="ORF">EDD78_10657</name>
</gene>
<feature type="domain" description="Integrase catalytic" evidence="2">
    <location>
        <begin position="280"/>
        <end position="494"/>
    </location>
</feature>
<organism evidence="3 4">
    <name type="scientific">Harryflintia acetispora</name>
    <dbReference type="NCBI Taxonomy" id="1849041"/>
    <lineage>
        <taxon>Bacteria</taxon>
        <taxon>Bacillati</taxon>
        <taxon>Bacillota</taxon>
        <taxon>Clostridia</taxon>
        <taxon>Eubacteriales</taxon>
        <taxon>Oscillospiraceae</taxon>
        <taxon>Harryflintia</taxon>
    </lineage>
</organism>
<accession>A0A9X8UIQ9</accession>
<dbReference type="GO" id="GO:0003677">
    <property type="term" value="F:DNA binding"/>
    <property type="evidence" value="ECO:0007669"/>
    <property type="project" value="InterPro"/>
</dbReference>
<dbReference type="PANTHER" id="PTHR35004">
    <property type="entry name" value="TRANSPOSASE RV3428C-RELATED"/>
    <property type="match status" value="1"/>
</dbReference>
<name>A0A9X8UIQ9_9FIRM</name>
<evidence type="ECO:0000256" key="1">
    <source>
        <dbReference type="SAM" id="MobiDB-lite"/>
    </source>
</evidence>
<dbReference type="SUPFAM" id="SSF53098">
    <property type="entry name" value="Ribonuclease H-like"/>
    <property type="match status" value="1"/>
</dbReference>
<dbReference type="InterPro" id="IPR009004">
    <property type="entry name" value="Transposase_Mu_C"/>
</dbReference>